<keyword evidence="1" id="KW-1133">Transmembrane helix</keyword>
<accession>A0A5C6W0U3</accession>
<keyword evidence="3" id="KW-1185">Reference proteome</keyword>
<protein>
    <submittedName>
        <fullName evidence="2">Uncharacterized protein</fullName>
    </submittedName>
</protein>
<organism evidence="2 3">
    <name type="scientific">Metabacillus litoralis</name>
    <dbReference type="NCBI Taxonomy" id="152268"/>
    <lineage>
        <taxon>Bacteria</taxon>
        <taxon>Bacillati</taxon>
        <taxon>Bacillota</taxon>
        <taxon>Bacilli</taxon>
        <taxon>Bacillales</taxon>
        <taxon>Bacillaceae</taxon>
        <taxon>Metabacillus</taxon>
    </lineage>
</organism>
<sequence length="62" mass="7159">MQILVVFLVIILSVFIDIYWLDTEGKRWGWIRSWSALGKLIFCIGFVIVSGFIYLGLSGKYL</sequence>
<dbReference type="EMBL" id="VOQF01000006">
    <property type="protein sequence ID" value="TXC90522.1"/>
    <property type="molecule type" value="Genomic_DNA"/>
</dbReference>
<evidence type="ECO:0000256" key="1">
    <source>
        <dbReference type="SAM" id="Phobius"/>
    </source>
</evidence>
<evidence type="ECO:0000313" key="2">
    <source>
        <dbReference type="EMBL" id="TXC90522.1"/>
    </source>
</evidence>
<gene>
    <name evidence="2" type="ORF">FS935_11410</name>
</gene>
<dbReference type="RefSeq" id="WP_146948650.1">
    <property type="nucleotide sequence ID" value="NZ_VOQF01000006.1"/>
</dbReference>
<evidence type="ECO:0000313" key="3">
    <source>
        <dbReference type="Proteomes" id="UP000321363"/>
    </source>
</evidence>
<dbReference type="Proteomes" id="UP000321363">
    <property type="component" value="Unassembled WGS sequence"/>
</dbReference>
<dbReference type="OrthoDB" id="2941095at2"/>
<feature type="transmembrane region" description="Helical" evidence="1">
    <location>
        <begin position="6"/>
        <end position="22"/>
    </location>
</feature>
<proteinExistence type="predicted"/>
<comment type="caution">
    <text evidence="2">The sequence shown here is derived from an EMBL/GenBank/DDBJ whole genome shotgun (WGS) entry which is preliminary data.</text>
</comment>
<keyword evidence="1" id="KW-0472">Membrane</keyword>
<feature type="transmembrane region" description="Helical" evidence="1">
    <location>
        <begin position="34"/>
        <end position="57"/>
    </location>
</feature>
<reference evidence="2 3" key="1">
    <citation type="journal article" date="2005" name="Int. J. Syst. Evol. Microbiol.">
        <title>Bacillus litoralis sp. nov., isolated from a tidal flat of the Yellow Sea in Korea.</title>
        <authorList>
            <person name="Yoon J.H."/>
            <person name="Oh T.K."/>
        </authorList>
    </citation>
    <scope>NUCLEOTIDE SEQUENCE [LARGE SCALE GENOMIC DNA]</scope>
    <source>
        <strain evidence="2 3">SW-211</strain>
    </source>
</reference>
<dbReference type="AlphaFoldDB" id="A0A5C6W0U3"/>
<keyword evidence="1" id="KW-0812">Transmembrane</keyword>
<name>A0A5C6W0U3_9BACI</name>